<dbReference type="InterPro" id="IPR000073">
    <property type="entry name" value="AB_hydrolase_1"/>
</dbReference>
<dbReference type="InterPro" id="IPR000952">
    <property type="entry name" value="AB_hydrolase_4_CS"/>
</dbReference>
<evidence type="ECO:0000259" key="5">
    <source>
        <dbReference type="Pfam" id="PF00561"/>
    </source>
</evidence>
<dbReference type="EMBL" id="VWSF01000006">
    <property type="protein sequence ID" value="KAA5546719.1"/>
    <property type="molecule type" value="Genomic_DNA"/>
</dbReference>
<dbReference type="PANTHER" id="PTHR10794:SF94">
    <property type="entry name" value="ESTERASE YHET-RELATED"/>
    <property type="match status" value="1"/>
</dbReference>
<evidence type="ECO:0000256" key="1">
    <source>
        <dbReference type="ARBA" id="ARBA00010884"/>
    </source>
</evidence>
<dbReference type="Proteomes" id="UP000323426">
    <property type="component" value="Unassembled WGS sequence"/>
</dbReference>
<dbReference type="SUPFAM" id="SSF53474">
    <property type="entry name" value="alpha/beta-Hydrolases"/>
    <property type="match status" value="1"/>
</dbReference>
<proteinExistence type="inferred from homology"/>
<dbReference type="InterPro" id="IPR012020">
    <property type="entry name" value="ABHD4"/>
</dbReference>
<feature type="domain" description="AB hydrolase-1" evidence="5">
    <location>
        <begin position="63"/>
        <end position="301"/>
    </location>
</feature>
<dbReference type="Gene3D" id="3.40.50.1820">
    <property type="entry name" value="alpha/beta hydrolase"/>
    <property type="match status" value="1"/>
</dbReference>
<dbReference type="GO" id="GO:0047372">
    <property type="term" value="F:monoacylglycerol lipase activity"/>
    <property type="evidence" value="ECO:0007669"/>
    <property type="project" value="TreeGrafter"/>
</dbReference>
<feature type="active site" description="Charge relay system" evidence="4">
    <location>
        <position position="296"/>
    </location>
</feature>
<name>A0A5M6DKG6_9BACT</name>
<reference evidence="6 7" key="1">
    <citation type="submission" date="2019-09" db="EMBL/GenBank/DDBJ databases">
        <title>Genome sequence and assembly of Adhaeribacter sp.</title>
        <authorList>
            <person name="Chhetri G."/>
        </authorList>
    </citation>
    <scope>NUCLEOTIDE SEQUENCE [LARGE SCALE GENOMIC DNA]</scope>
    <source>
        <strain evidence="6 7">DK36</strain>
    </source>
</reference>
<dbReference type="GO" id="GO:0034338">
    <property type="term" value="F:short-chain carboxylesterase activity"/>
    <property type="evidence" value="ECO:0007669"/>
    <property type="project" value="TreeGrafter"/>
</dbReference>
<keyword evidence="7" id="KW-1185">Reference proteome</keyword>
<dbReference type="AlphaFoldDB" id="A0A5M6DKG6"/>
<comment type="caution">
    <text evidence="6">The sequence shown here is derived from an EMBL/GenBank/DDBJ whole genome shotgun (WGS) entry which is preliminary data.</text>
</comment>
<protein>
    <submittedName>
        <fullName evidence="6">Alpha/beta fold hydrolase</fullName>
    </submittedName>
</protein>
<keyword evidence="3 6" id="KW-0378">Hydrolase</keyword>
<keyword evidence="2" id="KW-0719">Serine esterase</keyword>
<sequence>MPVLNSAYRGGPFYFFNRHVETIIPALFRKEKSILYHRERIETPDHDFLDLDWAIKGHRRLTIISHGLEGSTDRPYVKGMAKQMHKIQMDVLAWNFRSCSGEPNKLLRSYHMGATDDLHTVVEYALKTGRYNEIFLVGFSMGGNITLNYLGQQPELVPQQVKAAATFSVPCHILTASAQMAKLENRVYMQRFLKTLHRKLTDKMALLPEGITLDGYEKLKTFPQFDDRFTAPIHGFKNAEDYYNQCSSRQYLPAIRIPTLLVNALNDPFLSPECFPVAEAEQNPNLFLETPRHGGHVGFTEDFWQNIYYSDRRTAEFFSSIIK</sequence>
<comment type="similarity">
    <text evidence="1">Belongs to the AB hydrolase superfamily. AB hydrolase 4 family.</text>
</comment>
<feature type="active site" description="Charge relay system" evidence="4">
    <location>
        <position position="267"/>
    </location>
</feature>
<dbReference type="InterPro" id="IPR050960">
    <property type="entry name" value="AB_hydrolase_4_sf"/>
</dbReference>
<evidence type="ECO:0000313" key="6">
    <source>
        <dbReference type="EMBL" id="KAA5546719.1"/>
    </source>
</evidence>
<evidence type="ECO:0000313" key="7">
    <source>
        <dbReference type="Proteomes" id="UP000323426"/>
    </source>
</evidence>
<dbReference type="InterPro" id="IPR029058">
    <property type="entry name" value="AB_hydrolase_fold"/>
</dbReference>
<evidence type="ECO:0000256" key="3">
    <source>
        <dbReference type="ARBA" id="ARBA00022801"/>
    </source>
</evidence>
<feature type="active site" description="Charge relay system" evidence="4">
    <location>
        <position position="140"/>
    </location>
</feature>
<dbReference type="RefSeq" id="WP_150088321.1">
    <property type="nucleotide sequence ID" value="NZ_VWSF01000006.1"/>
</dbReference>
<accession>A0A5M6DKG6</accession>
<evidence type="ECO:0000256" key="4">
    <source>
        <dbReference type="PIRSR" id="PIRSR005211-1"/>
    </source>
</evidence>
<gene>
    <name evidence="6" type="ORF">F0145_10285</name>
</gene>
<evidence type="ECO:0000256" key="2">
    <source>
        <dbReference type="ARBA" id="ARBA00022487"/>
    </source>
</evidence>
<dbReference type="PIRSF" id="PIRSF005211">
    <property type="entry name" value="Ab_hydro_YheT"/>
    <property type="match status" value="1"/>
</dbReference>
<dbReference type="PROSITE" id="PS01133">
    <property type="entry name" value="UPF0017"/>
    <property type="match status" value="1"/>
</dbReference>
<dbReference type="Pfam" id="PF00561">
    <property type="entry name" value="Abhydrolase_1"/>
    <property type="match status" value="1"/>
</dbReference>
<organism evidence="6 7">
    <name type="scientific">Adhaeribacter rhizoryzae</name>
    <dbReference type="NCBI Taxonomy" id="2607907"/>
    <lineage>
        <taxon>Bacteria</taxon>
        <taxon>Pseudomonadati</taxon>
        <taxon>Bacteroidota</taxon>
        <taxon>Cytophagia</taxon>
        <taxon>Cytophagales</taxon>
        <taxon>Hymenobacteraceae</taxon>
        <taxon>Adhaeribacter</taxon>
    </lineage>
</organism>
<dbReference type="PANTHER" id="PTHR10794">
    <property type="entry name" value="ABHYDROLASE DOMAIN-CONTAINING PROTEIN"/>
    <property type="match status" value="1"/>
</dbReference>